<keyword evidence="4" id="KW-1185">Reference proteome</keyword>
<sequence length="164" mass="18249">MKRDQSVVHSSGPPNNVSSSSFTSLTNRRLSIKRDTCFGCKVTEPTLRPTDQLLLALQLVLSVACQLLFGQQGGLALGLQTGRVLLGSPPLLLQDHGSLHLFLHVYDAERAFAYFSICLCCFSSRAWAFICCTSMVSGLRRRMYSSWFPMHSCRMRLLMRSLGA</sequence>
<evidence type="ECO:0000256" key="1">
    <source>
        <dbReference type="SAM" id="MobiDB-lite"/>
    </source>
</evidence>
<dbReference type="AlphaFoldDB" id="A0A7J5YLK0"/>
<dbReference type="OrthoDB" id="10532255at2759"/>
<evidence type="ECO:0000313" key="3">
    <source>
        <dbReference type="EMBL" id="KAF3850033.1"/>
    </source>
</evidence>
<keyword evidence="2" id="KW-0812">Transmembrane</keyword>
<feature type="transmembrane region" description="Helical" evidence="2">
    <location>
        <begin position="53"/>
        <end position="69"/>
    </location>
</feature>
<organism evidence="3 4">
    <name type="scientific">Dissostichus mawsoni</name>
    <name type="common">Antarctic cod</name>
    <dbReference type="NCBI Taxonomy" id="36200"/>
    <lineage>
        <taxon>Eukaryota</taxon>
        <taxon>Metazoa</taxon>
        <taxon>Chordata</taxon>
        <taxon>Craniata</taxon>
        <taxon>Vertebrata</taxon>
        <taxon>Euteleostomi</taxon>
        <taxon>Actinopterygii</taxon>
        <taxon>Neopterygii</taxon>
        <taxon>Teleostei</taxon>
        <taxon>Neoteleostei</taxon>
        <taxon>Acanthomorphata</taxon>
        <taxon>Eupercaria</taxon>
        <taxon>Perciformes</taxon>
        <taxon>Notothenioidei</taxon>
        <taxon>Nototheniidae</taxon>
        <taxon>Dissostichus</taxon>
    </lineage>
</organism>
<comment type="caution">
    <text evidence="3">The sequence shown here is derived from an EMBL/GenBank/DDBJ whole genome shotgun (WGS) entry which is preliminary data.</text>
</comment>
<dbReference type="EMBL" id="JAAKFY010000011">
    <property type="protein sequence ID" value="KAF3850033.1"/>
    <property type="molecule type" value="Genomic_DNA"/>
</dbReference>
<feature type="transmembrane region" description="Helical" evidence="2">
    <location>
        <begin position="111"/>
        <end position="136"/>
    </location>
</feature>
<protein>
    <submittedName>
        <fullName evidence="3">Uncharacterized protein</fullName>
    </submittedName>
</protein>
<evidence type="ECO:0000256" key="2">
    <source>
        <dbReference type="SAM" id="Phobius"/>
    </source>
</evidence>
<reference evidence="3 4" key="1">
    <citation type="submission" date="2020-03" db="EMBL/GenBank/DDBJ databases">
        <title>Dissostichus mawsoni Genome sequencing and assembly.</title>
        <authorList>
            <person name="Park H."/>
        </authorList>
    </citation>
    <scope>NUCLEOTIDE SEQUENCE [LARGE SCALE GENOMIC DNA]</scope>
    <source>
        <strain evidence="3">DM0001</strain>
        <tissue evidence="3">Muscle</tissue>
    </source>
</reference>
<dbReference type="Proteomes" id="UP000518266">
    <property type="component" value="Unassembled WGS sequence"/>
</dbReference>
<keyword evidence="2" id="KW-1133">Transmembrane helix</keyword>
<accession>A0A7J5YLK0</accession>
<keyword evidence="2" id="KW-0472">Membrane</keyword>
<name>A0A7J5YLK0_DISMA</name>
<proteinExistence type="predicted"/>
<evidence type="ECO:0000313" key="4">
    <source>
        <dbReference type="Proteomes" id="UP000518266"/>
    </source>
</evidence>
<feature type="compositionally biased region" description="Low complexity" evidence="1">
    <location>
        <begin position="7"/>
        <end position="21"/>
    </location>
</feature>
<feature type="region of interest" description="Disordered" evidence="1">
    <location>
        <begin position="1"/>
        <end position="22"/>
    </location>
</feature>
<gene>
    <name evidence="3" type="ORF">F7725_019752</name>
</gene>